<dbReference type="SUPFAM" id="SSF51338">
    <property type="entry name" value="Composite domain of metallo-dependent hydrolases"/>
    <property type="match status" value="1"/>
</dbReference>
<dbReference type="InterPro" id="IPR011059">
    <property type="entry name" value="Metal-dep_hydrolase_composite"/>
</dbReference>
<dbReference type="EMBL" id="UINC01110498">
    <property type="protein sequence ID" value="SVC78045.1"/>
    <property type="molecule type" value="Genomic_DNA"/>
</dbReference>
<evidence type="ECO:0008006" key="2">
    <source>
        <dbReference type="Google" id="ProtNLM"/>
    </source>
</evidence>
<dbReference type="AlphaFoldDB" id="A0A382PZD6"/>
<dbReference type="InterPro" id="IPR032466">
    <property type="entry name" value="Metal_Hydrolase"/>
</dbReference>
<reference evidence="1" key="1">
    <citation type="submission" date="2018-05" db="EMBL/GenBank/DDBJ databases">
        <authorList>
            <person name="Lanie J.A."/>
            <person name="Ng W.-L."/>
            <person name="Kazmierczak K.M."/>
            <person name="Andrzejewski T.M."/>
            <person name="Davidsen T.M."/>
            <person name="Wayne K.J."/>
            <person name="Tettelin H."/>
            <person name="Glass J.I."/>
            <person name="Rusch D."/>
            <person name="Podicherti R."/>
            <person name="Tsui H.-C.T."/>
            <person name="Winkler M.E."/>
        </authorList>
    </citation>
    <scope>NUCLEOTIDE SEQUENCE</scope>
</reference>
<protein>
    <recommendedName>
        <fullName evidence="2">Amidohydrolase-related domain-containing protein</fullName>
    </recommendedName>
</protein>
<proteinExistence type="predicted"/>
<evidence type="ECO:0000313" key="1">
    <source>
        <dbReference type="EMBL" id="SVC78045.1"/>
    </source>
</evidence>
<name>A0A382PZD6_9ZZZZ</name>
<gene>
    <name evidence="1" type="ORF">METZ01_LOCUS330899</name>
</gene>
<dbReference type="SUPFAM" id="SSF51556">
    <property type="entry name" value="Metallo-dependent hydrolases"/>
    <property type="match status" value="1"/>
</dbReference>
<feature type="non-terminal residue" evidence="1">
    <location>
        <position position="1"/>
    </location>
</feature>
<accession>A0A382PZD6</accession>
<dbReference type="Gene3D" id="3.20.20.140">
    <property type="entry name" value="Metal-dependent hydrolases"/>
    <property type="match status" value="1"/>
</dbReference>
<feature type="non-terminal residue" evidence="1">
    <location>
        <position position="338"/>
    </location>
</feature>
<sequence length="338" mass="37132">ARLSLPAQPMKSFYLSVCLLIPGSLFPQTGEPVLYRAKAVHTVSGETFRPGELLVEKDRIIAVGKNLKSRSKPKLIDWPNLQIYPGLIIPASSLGLAEISALRPTRDYSEVGDFTPDVEAWVAVNPDSELIPVARANGVGHALVAPMGGTIAGTSGLVRLDGWGVEAMTVKRPVALHVWWPGLALNPAPKEQWSDPKQYKSLKEQAKNRKRVLVKIDDFFDDAEAYAQAKKVGGQNFAIVPAWEAMLPFLRGKAPVMVHADELRQIKMVVAWAKRRKLHLILAGARDAWQTADLLAKEKVPVIFQHVFTAPSRDFDPHDVHFRAPGFLVKAGVKTAIG</sequence>
<dbReference type="GO" id="GO:0016810">
    <property type="term" value="F:hydrolase activity, acting on carbon-nitrogen (but not peptide) bonds"/>
    <property type="evidence" value="ECO:0007669"/>
    <property type="project" value="InterPro"/>
</dbReference>
<organism evidence="1">
    <name type="scientific">marine metagenome</name>
    <dbReference type="NCBI Taxonomy" id="408172"/>
    <lineage>
        <taxon>unclassified sequences</taxon>
        <taxon>metagenomes</taxon>
        <taxon>ecological metagenomes</taxon>
    </lineage>
</organism>